<feature type="compositionally biased region" description="Basic and acidic residues" evidence="1">
    <location>
        <begin position="42"/>
        <end position="57"/>
    </location>
</feature>
<protein>
    <submittedName>
        <fullName evidence="2">Uncharacterized protein</fullName>
    </submittedName>
</protein>
<organism evidence="2 3">
    <name type="scientific">Blomia tropicalis</name>
    <name type="common">Mite</name>
    <dbReference type="NCBI Taxonomy" id="40697"/>
    <lineage>
        <taxon>Eukaryota</taxon>
        <taxon>Metazoa</taxon>
        <taxon>Ecdysozoa</taxon>
        <taxon>Arthropoda</taxon>
        <taxon>Chelicerata</taxon>
        <taxon>Arachnida</taxon>
        <taxon>Acari</taxon>
        <taxon>Acariformes</taxon>
        <taxon>Sarcoptiformes</taxon>
        <taxon>Astigmata</taxon>
        <taxon>Glycyphagoidea</taxon>
        <taxon>Echimyopodidae</taxon>
        <taxon>Blomia</taxon>
    </lineage>
</organism>
<accession>A0A9Q0M3U6</accession>
<keyword evidence="3" id="KW-1185">Reference proteome</keyword>
<dbReference type="AlphaFoldDB" id="A0A9Q0M3U6"/>
<proteinExistence type="predicted"/>
<dbReference type="Proteomes" id="UP001142055">
    <property type="component" value="Chromosome 2"/>
</dbReference>
<name>A0A9Q0M3U6_BLOTA</name>
<comment type="caution">
    <text evidence="2">The sequence shown here is derived from an EMBL/GenBank/DDBJ whole genome shotgun (WGS) entry which is preliminary data.</text>
</comment>
<feature type="region of interest" description="Disordered" evidence="1">
    <location>
        <begin position="37"/>
        <end position="57"/>
    </location>
</feature>
<dbReference type="EMBL" id="JAPWDV010000002">
    <property type="protein sequence ID" value="KAJ6219543.1"/>
    <property type="molecule type" value="Genomic_DNA"/>
</dbReference>
<reference evidence="2" key="1">
    <citation type="submission" date="2022-12" db="EMBL/GenBank/DDBJ databases">
        <title>Genome assemblies of Blomia tropicalis.</title>
        <authorList>
            <person name="Cui Y."/>
        </authorList>
    </citation>
    <scope>NUCLEOTIDE SEQUENCE</scope>
    <source>
        <tissue evidence="2">Adult mites</tissue>
    </source>
</reference>
<sequence length="57" mass="6626">MRLGKDIENAEIFRMMIYMVVDNMSAADTNIIVTFSGRKRPKDNNKQEGEEQKFKEG</sequence>
<gene>
    <name evidence="2" type="ORF">RDWZM_005355</name>
</gene>
<evidence type="ECO:0000313" key="2">
    <source>
        <dbReference type="EMBL" id="KAJ6219543.1"/>
    </source>
</evidence>
<evidence type="ECO:0000256" key="1">
    <source>
        <dbReference type="SAM" id="MobiDB-lite"/>
    </source>
</evidence>
<evidence type="ECO:0000313" key="3">
    <source>
        <dbReference type="Proteomes" id="UP001142055"/>
    </source>
</evidence>